<dbReference type="Proteomes" id="UP000235371">
    <property type="component" value="Unassembled WGS sequence"/>
</dbReference>
<feature type="region of interest" description="Disordered" evidence="1">
    <location>
        <begin position="1"/>
        <end position="31"/>
    </location>
</feature>
<dbReference type="EMBL" id="KZ613777">
    <property type="protein sequence ID" value="PMD63857.1"/>
    <property type="molecule type" value="Genomic_DNA"/>
</dbReference>
<organism evidence="2 3">
    <name type="scientific">Hyaloscypha bicolor E</name>
    <dbReference type="NCBI Taxonomy" id="1095630"/>
    <lineage>
        <taxon>Eukaryota</taxon>
        <taxon>Fungi</taxon>
        <taxon>Dikarya</taxon>
        <taxon>Ascomycota</taxon>
        <taxon>Pezizomycotina</taxon>
        <taxon>Leotiomycetes</taxon>
        <taxon>Helotiales</taxon>
        <taxon>Hyaloscyphaceae</taxon>
        <taxon>Hyaloscypha</taxon>
        <taxon>Hyaloscypha bicolor</taxon>
    </lineage>
</organism>
<dbReference type="GeneID" id="36587654"/>
<dbReference type="AlphaFoldDB" id="A0A2J6TLH2"/>
<proteinExistence type="predicted"/>
<feature type="compositionally biased region" description="Basic and acidic residues" evidence="1">
    <location>
        <begin position="1"/>
        <end position="14"/>
    </location>
</feature>
<dbReference type="InParanoid" id="A0A2J6TLH2"/>
<dbReference type="PANTHER" id="PTHR42070">
    <property type="entry name" value="FILAMENT ASSOCIATED PROTEIN, PUTATIVE (AFU_ORTHOLOGUE AFUA_8G06630)-RELATED"/>
    <property type="match status" value="1"/>
</dbReference>
<reference evidence="2 3" key="1">
    <citation type="submission" date="2016-04" db="EMBL/GenBank/DDBJ databases">
        <title>A degradative enzymes factory behind the ericoid mycorrhizal symbiosis.</title>
        <authorList>
            <consortium name="DOE Joint Genome Institute"/>
            <person name="Martino E."/>
            <person name="Morin E."/>
            <person name="Grelet G."/>
            <person name="Kuo A."/>
            <person name="Kohler A."/>
            <person name="Daghino S."/>
            <person name="Barry K."/>
            <person name="Choi C."/>
            <person name="Cichocki N."/>
            <person name="Clum A."/>
            <person name="Copeland A."/>
            <person name="Hainaut M."/>
            <person name="Haridas S."/>
            <person name="Labutti K."/>
            <person name="Lindquist E."/>
            <person name="Lipzen A."/>
            <person name="Khouja H.-R."/>
            <person name="Murat C."/>
            <person name="Ohm R."/>
            <person name="Olson A."/>
            <person name="Spatafora J."/>
            <person name="Veneault-Fourrey C."/>
            <person name="Henrissat B."/>
            <person name="Grigoriev I."/>
            <person name="Martin F."/>
            <person name="Perotto S."/>
        </authorList>
    </citation>
    <scope>NUCLEOTIDE SEQUENCE [LARGE SCALE GENOMIC DNA]</scope>
    <source>
        <strain evidence="2 3">E</strain>
    </source>
</reference>
<dbReference type="CDD" id="cd14688">
    <property type="entry name" value="bZIP_YAP"/>
    <property type="match status" value="1"/>
</dbReference>
<dbReference type="OrthoDB" id="4505928at2759"/>
<protein>
    <recommendedName>
        <fullName evidence="4">BZIP domain-containing protein</fullName>
    </recommendedName>
</protein>
<evidence type="ECO:0000256" key="1">
    <source>
        <dbReference type="SAM" id="MobiDB-lite"/>
    </source>
</evidence>
<sequence>MVTPVDADRALRLRENKRRNRQRQKDYTAKLESRLRRLESEGIKATQEVQSAARKVIEDNSRLKALLRFKGVDEHTISTWTPEGETAVSDVSMPTRHGRCTTETTRHLSTQESLPSPLDEGQSEAFGFASTFSSAEPNNQTPCSLNGERAPSSECSTKLAPCKLMSRLAENPSTDLTQIEISDLQVEDNDRSGMECSKAYKLLMQFATNEEKLDTISQALESGCTKGSRGGCKVRNEAILSAIDEVS</sequence>
<gene>
    <name evidence="2" type="ORF">K444DRAFT_609457</name>
</gene>
<dbReference type="PANTHER" id="PTHR42070:SF1">
    <property type="entry name" value="FILAMENT ASSOCIATED PROTEIN, PUTATIVE (AFU_ORTHOLOGUE AFUA_8G06630)-RELATED"/>
    <property type="match status" value="1"/>
</dbReference>
<feature type="compositionally biased region" description="Polar residues" evidence="1">
    <location>
        <begin position="101"/>
        <end position="114"/>
    </location>
</feature>
<evidence type="ECO:0000313" key="3">
    <source>
        <dbReference type="Proteomes" id="UP000235371"/>
    </source>
</evidence>
<name>A0A2J6TLH2_9HELO</name>
<feature type="region of interest" description="Disordered" evidence="1">
    <location>
        <begin position="84"/>
        <end position="123"/>
    </location>
</feature>
<dbReference type="STRING" id="1095630.A0A2J6TLH2"/>
<accession>A0A2J6TLH2</accession>
<dbReference type="RefSeq" id="XP_024740761.1">
    <property type="nucleotide sequence ID" value="XM_024879577.1"/>
</dbReference>
<evidence type="ECO:0000313" key="2">
    <source>
        <dbReference type="EMBL" id="PMD63857.1"/>
    </source>
</evidence>
<evidence type="ECO:0008006" key="4">
    <source>
        <dbReference type="Google" id="ProtNLM"/>
    </source>
</evidence>
<keyword evidence="3" id="KW-1185">Reference proteome</keyword>